<accession>A0A3P6T7V1</accession>
<gene>
    <name evidence="2" type="ORF">CGOC_LOCUS5603</name>
</gene>
<feature type="domain" description="MTHFR SAM-binding regulatory" evidence="1">
    <location>
        <begin position="5"/>
        <end position="138"/>
    </location>
</feature>
<protein>
    <recommendedName>
        <fullName evidence="1">MTHFR SAM-binding regulatory domain-containing protein</fullName>
    </recommendedName>
</protein>
<dbReference type="Proteomes" id="UP000271889">
    <property type="component" value="Unassembled WGS sequence"/>
</dbReference>
<dbReference type="GO" id="GO:0071949">
    <property type="term" value="F:FAD binding"/>
    <property type="evidence" value="ECO:0007669"/>
    <property type="project" value="TreeGrafter"/>
</dbReference>
<dbReference type="Pfam" id="PF21895">
    <property type="entry name" value="MTHFR_C"/>
    <property type="match status" value="1"/>
</dbReference>
<dbReference type="PANTHER" id="PTHR45754:SF3">
    <property type="entry name" value="METHYLENETETRAHYDROFOLATE REDUCTASE (NADPH)"/>
    <property type="match status" value="1"/>
</dbReference>
<dbReference type="PANTHER" id="PTHR45754">
    <property type="entry name" value="METHYLENETETRAHYDROFOLATE REDUCTASE"/>
    <property type="match status" value="1"/>
</dbReference>
<evidence type="ECO:0000313" key="3">
    <source>
        <dbReference type="Proteomes" id="UP000271889"/>
    </source>
</evidence>
<dbReference type="GO" id="GO:0035999">
    <property type="term" value="P:tetrahydrofolate interconversion"/>
    <property type="evidence" value="ECO:0007669"/>
    <property type="project" value="TreeGrafter"/>
</dbReference>
<dbReference type="GO" id="GO:0004489">
    <property type="term" value="F:methylenetetrahydrofolate reductase [NAD(P)H] activity"/>
    <property type="evidence" value="ECO:0007669"/>
    <property type="project" value="TreeGrafter"/>
</dbReference>
<dbReference type="InterPro" id="IPR053806">
    <property type="entry name" value="MTHFR_C"/>
</dbReference>
<name>A0A3P6T7V1_CYLGO</name>
<evidence type="ECO:0000259" key="1">
    <source>
        <dbReference type="Pfam" id="PF21895"/>
    </source>
</evidence>
<dbReference type="AlphaFoldDB" id="A0A3P6T7V1"/>
<reference evidence="2 3" key="1">
    <citation type="submission" date="2018-11" db="EMBL/GenBank/DDBJ databases">
        <authorList>
            <consortium name="Pathogen Informatics"/>
        </authorList>
    </citation>
    <scope>NUCLEOTIDE SEQUENCE [LARGE SCALE GENOMIC DNA]</scope>
</reference>
<proteinExistence type="predicted"/>
<dbReference type="EMBL" id="UYRV01017238">
    <property type="protein sequence ID" value="VDK62954.1"/>
    <property type="molecule type" value="Genomic_DNA"/>
</dbReference>
<evidence type="ECO:0000313" key="2">
    <source>
        <dbReference type="EMBL" id="VDK62954.1"/>
    </source>
</evidence>
<dbReference type="GO" id="GO:0009086">
    <property type="term" value="P:methionine biosynthetic process"/>
    <property type="evidence" value="ECO:0007669"/>
    <property type="project" value="TreeGrafter"/>
</dbReference>
<keyword evidence="3" id="KW-1185">Reference proteome</keyword>
<dbReference type="GO" id="GO:0005829">
    <property type="term" value="C:cytosol"/>
    <property type="evidence" value="ECO:0007669"/>
    <property type="project" value="TreeGrafter"/>
</dbReference>
<organism evidence="2 3">
    <name type="scientific">Cylicostephanus goldi</name>
    <name type="common">Nematode worm</name>
    <dbReference type="NCBI Taxonomy" id="71465"/>
    <lineage>
        <taxon>Eukaryota</taxon>
        <taxon>Metazoa</taxon>
        <taxon>Ecdysozoa</taxon>
        <taxon>Nematoda</taxon>
        <taxon>Chromadorea</taxon>
        <taxon>Rhabditida</taxon>
        <taxon>Rhabditina</taxon>
        <taxon>Rhabditomorpha</taxon>
        <taxon>Strongyloidea</taxon>
        <taxon>Strongylidae</taxon>
        <taxon>Cylicostephanus</taxon>
    </lineage>
</organism>
<sequence length="148" mass="17379">MEYFQAYLECFISKEDAISLLEIVDQYYPRINYHIINHDGTFDHMNGEPTTPIAVTWGVFPGAEIAQPTVVDPLAFRAWKDEAYDTWIKNWANLYPKDSLSRNVIQKIHDDFCLMNVVDNDFQKPVIIYEILEKMLERTKQRNSSVKE</sequence>
<dbReference type="OrthoDB" id="16284at2759"/>